<dbReference type="PANTHER" id="PTHR45846">
    <property type="entry name" value="TRNA-DIHYDROURIDINE(47) SYNTHASE [NAD(P)(+)]-LIKE"/>
    <property type="match status" value="1"/>
</dbReference>
<evidence type="ECO:0000256" key="7">
    <source>
        <dbReference type="ARBA" id="ARBA00022723"/>
    </source>
</evidence>
<gene>
    <name evidence="21" type="ORF">DUNSADRAFT_5131</name>
</gene>
<feature type="compositionally biased region" description="Basic and acidic residues" evidence="19">
    <location>
        <begin position="298"/>
        <end position="313"/>
    </location>
</feature>
<keyword evidence="12" id="KW-0520">NAD</keyword>
<name>A0ABQ7H7E8_DUNSA</name>
<feature type="zinc finger region" description="C3H1-type" evidence="17">
    <location>
        <begin position="60"/>
        <end position="87"/>
    </location>
</feature>
<dbReference type="InterPro" id="IPR013785">
    <property type="entry name" value="Aldolase_TIM"/>
</dbReference>
<evidence type="ECO:0000256" key="6">
    <source>
        <dbReference type="ARBA" id="ARBA00022694"/>
    </source>
</evidence>
<evidence type="ECO:0000256" key="16">
    <source>
        <dbReference type="ARBA" id="ARBA00049513"/>
    </source>
</evidence>
<evidence type="ECO:0000256" key="13">
    <source>
        <dbReference type="ARBA" id="ARBA00048266"/>
    </source>
</evidence>
<comment type="caution">
    <text evidence="21">The sequence shown here is derived from an EMBL/GenBank/DDBJ whole genome shotgun (WGS) entry which is preliminary data.</text>
</comment>
<feature type="region of interest" description="Disordered" evidence="19">
    <location>
        <begin position="33"/>
        <end position="61"/>
    </location>
</feature>
<keyword evidence="9 17" id="KW-0862">Zinc</keyword>
<keyword evidence="3 18" id="KW-0285">Flavoprotein</keyword>
<evidence type="ECO:0000259" key="20">
    <source>
        <dbReference type="PROSITE" id="PS50103"/>
    </source>
</evidence>
<evidence type="ECO:0000256" key="14">
    <source>
        <dbReference type="ARBA" id="ARBA00048342"/>
    </source>
</evidence>
<evidence type="ECO:0000313" key="22">
    <source>
        <dbReference type="Proteomes" id="UP000815325"/>
    </source>
</evidence>
<evidence type="ECO:0000256" key="2">
    <source>
        <dbReference type="ARBA" id="ARBA00012376"/>
    </source>
</evidence>
<accession>A0ABQ7H7E8</accession>
<keyword evidence="4 18" id="KW-0288">FMN</keyword>
<keyword evidence="5" id="KW-0507">mRNA processing</keyword>
<evidence type="ECO:0000256" key="17">
    <source>
        <dbReference type="PROSITE-ProRule" id="PRU00723"/>
    </source>
</evidence>
<dbReference type="Gene3D" id="3.20.20.70">
    <property type="entry name" value="Aldolase class I"/>
    <property type="match status" value="1"/>
</dbReference>
<dbReference type="Gene3D" id="4.10.1000.10">
    <property type="entry name" value="Zinc finger, CCCH-type"/>
    <property type="match status" value="1"/>
</dbReference>
<dbReference type="Proteomes" id="UP000815325">
    <property type="component" value="Unassembled WGS sequence"/>
</dbReference>
<evidence type="ECO:0000256" key="9">
    <source>
        <dbReference type="ARBA" id="ARBA00022833"/>
    </source>
</evidence>
<reference evidence="21" key="1">
    <citation type="submission" date="2017-08" db="EMBL/GenBank/DDBJ databases">
        <authorList>
            <person name="Polle J.E."/>
            <person name="Barry K."/>
            <person name="Cushman J."/>
            <person name="Schmutz J."/>
            <person name="Tran D."/>
            <person name="Hathwaick L.T."/>
            <person name="Yim W.C."/>
            <person name="Jenkins J."/>
            <person name="Mckie-Krisberg Z.M."/>
            <person name="Prochnik S."/>
            <person name="Lindquist E."/>
            <person name="Dockter R.B."/>
            <person name="Adam C."/>
            <person name="Molina H."/>
            <person name="Bunkerborg J."/>
            <person name="Jin E."/>
            <person name="Buchheim M."/>
            <person name="Magnuson J."/>
        </authorList>
    </citation>
    <scope>NUCLEOTIDE SEQUENCE</scope>
    <source>
        <strain evidence="21">CCAP 19/18</strain>
    </source>
</reference>
<evidence type="ECO:0000256" key="19">
    <source>
        <dbReference type="SAM" id="MobiDB-lite"/>
    </source>
</evidence>
<dbReference type="Pfam" id="PF01207">
    <property type="entry name" value="Dus"/>
    <property type="match status" value="1"/>
</dbReference>
<comment type="cofactor">
    <cofactor evidence="1 18">
        <name>FMN</name>
        <dbReference type="ChEBI" id="CHEBI:58210"/>
    </cofactor>
</comment>
<comment type="catalytic activity">
    <reaction evidence="13">
        <text>5,6-dihydrouridine(47) in tRNA + NAD(+) = uridine(47) in tRNA + NADH + H(+)</text>
        <dbReference type="Rhea" id="RHEA:53364"/>
        <dbReference type="Rhea" id="RHEA-COMP:13539"/>
        <dbReference type="Rhea" id="RHEA-COMP:13540"/>
        <dbReference type="ChEBI" id="CHEBI:15378"/>
        <dbReference type="ChEBI" id="CHEBI:57540"/>
        <dbReference type="ChEBI" id="CHEBI:57945"/>
        <dbReference type="ChEBI" id="CHEBI:65315"/>
        <dbReference type="ChEBI" id="CHEBI:74443"/>
        <dbReference type="EC" id="1.3.1.89"/>
    </reaction>
    <physiologicalReaction direction="right-to-left" evidence="13">
        <dbReference type="Rhea" id="RHEA:53366"/>
    </physiologicalReaction>
</comment>
<feature type="compositionally biased region" description="Polar residues" evidence="19">
    <location>
        <begin position="236"/>
        <end position="247"/>
    </location>
</feature>
<evidence type="ECO:0000256" key="4">
    <source>
        <dbReference type="ARBA" id="ARBA00022643"/>
    </source>
</evidence>
<dbReference type="EMBL" id="MU069455">
    <property type="protein sequence ID" value="KAF5842759.1"/>
    <property type="molecule type" value="Genomic_DNA"/>
</dbReference>
<evidence type="ECO:0000256" key="8">
    <source>
        <dbReference type="ARBA" id="ARBA00022771"/>
    </source>
</evidence>
<keyword evidence="11 18" id="KW-0560">Oxidoreductase</keyword>
<dbReference type="InterPro" id="IPR018517">
    <property type="entry name" value="tRNA_hU_synthase_CS"/>
</dbReference>
<keyword evidence="22" id="KW-1185">Reference proteome</keyword>
<comment type="similarity">
    <text evidence="18">Belongs to the dus family. Dus3 subfamily.</text>
</comment>
<comment type="catalytic activity">
    <reaction evidence="14">
        <text>a 5,6-dihydrouridine in mRNA + NAD(+) = a uridine in mRNA + NADH + H(+)</text>
        <dbReference type="Rhea" id="RHEA:69851"/>
        <dbReference type="Rhea" id="RHEA-COMP:14658"/>
        <dbReference type="Rhea" id="RHEA-COMP:17789"/>
        <dbReference type="ChEBI" id="CHEBI:15378"/>
        <dbReference type="ChEBI" id="CHEBI:57540"/>
        <dbReference type="ChEBI" id="CHEBI:57945"/>
        <dbReference type="ChEBI" id="CHEBI:65315"/>
        <dbReference type="ChEBI" id="CHEBI:74443"/>
    </reaction>
    <physiologicalReaction direction="right-to-left" evidence="14">
        <dbReference type="Rhea" id="RHEA:69853"/>
    </physiologicalReaction>
</comment>
<keyword evidence="6 18" id="KW-0819">tRNA processing</keyword>
<feature type="compositionally biased region" description="Low complexity" evidence="19">
    <location>
        <begin position="274"/>
        <end position="294"/>
    </location>
</feature>
<comment type="catalytic activity">
    <reaction evidence="15">
        <text>a 5,6-dihydrouridine in mRNA + NADP(+) = a uridine in mRNA + NADPH + H(+)</text>
        <dbReference type="Rhea" id="RHEA:69855"/>
        <dbReference type="Rhea" id="RHEA-COMP:14658"/>
        <dbReference type="Rhea" id="RHEA-COMP:17789"/>
        <dbReference type="ChEBI" id="CHEBI:15378"/>
        <dbReference type="ChEBI" id="CHEBI:57783"/>
        <dbReference type="ChEBI" id="CHEBI:58349"/>
        <dbReference type="ChEBI" id="CHEBI:65315"/>
        <dbReference type="ChEBI" id="CHEBI:74443"/>
    </reaction>
    <physiologicalReaction direction="right-to-left" evidence="15">
        <dbReference type="Rhea" id="RHEA:69857"/>
    </physiologicalReaction>
</comment>
<sequence length="898" mass="94598">MAGISPEEEEKISRCIAPIKAEFVVPKNKIESVAGQQAAPAPAAEVKPKQSKRQQRKEAKSHKPICHNFLVGRCSSGDGCQYVHDLEGFVKAKGADLPGRCPFSSMESCPYGIGCRYLGSHSSQDPLQQQAKAIARANSINVQGEGGTAATVQGQEHGGSLELPVASCVQPPLNALDKNVQHLLWKNRYDFTKADDVLRSMNLKITYRAAKATKADKGSGKGQQGAAGGQQKGETGVQQGQSANAQQGKADVQLGKAGGQQAHGEEPQGGAGPQQGAEQQLQPQESQSAKQQGQDPVQQHKHEEQEGASEKPETQAQPAPPGASRSTLEGAAAAPAQREGAQGSGPEPMEDAEGCAPAPKGSAQSPAPAPEKGGQGSAPAAGNCAQASAPAPEKGAQGSAPAAGNCAQAPAPARMQDAQGSAPTPMEDAQGSDPAPMEEAQGAGTGGLQAEQEGRCAKKQRLEGGEGVATAGSSAPGSLAAAASSAPAGAGSGSVTDTRSVHVETPLRREEKKVVDFKNKTILAPLTTVGNLPFRRICKQFGADVTVGEMALATNLLQGHASEWALLKRHPCEDIFGVQIAGGFPDSIARTCQLIDETCPAVDFVDINCGCPIDLVCDKGAGSALLLRPRKLEDIARAADRAMSLPLTIKTRKGYYDDADVTHTFVKNIRSWGPIALTLHGRTRQQRYSKLADWDYIVRCAEAAAPSKLQLIGNGDVLSFTDWNEHMRISSDGSSSALASCMIGRGALIKPWLFQEIKEQRHIDISASERLEMLKSFAAAGLQHWGSDTRGVETTRRFLLELLSYLHRYIPVGLMEVLPQKLNWRPPTFFGRNDLETLFASESPADWIRISEMLLGKVPSGFTFTPKHKSNSYSAPANGSAAAPPTGAGYEADDVAEG</sequence>
<dbReference type="PANTHER" id="PTHR45846:SF1">
    <property type="entry name" value="TRNA-DIHYDROURIDINE(47) SYNTHASE [NAD(P)(+)]-LIKE"/>
    <property type="match status" value="1"/>
</dbReference>
<evidence type="ECO:0000256" key="1">
    <source>
        <dbReference type="ARBA" id="ARBA00001917"/>
    </source>
</evidence>
<dbReference type="CDD" id="cd02801">
    <property type="entry name" value="DUS_like_FMN"/>
    <property type="match status" value="1"/>
</dbReference>
<keyword evidence="8 17" id="KW-0863">Zinc-finger</keyword>
<evidence type="ECO:0000256" key="10">
    <source>
        <dbReference type="ARBA" id="ARBA00022857"/>
    </source>
</evidence>
<evidence type="ECO:0000256" key="3">
    <source>
        <dbReference type="ARBA" id="ARBA00022630"/>
    </source>
</evidence>
<feature type="domain" description="C3H1-type" evidence="20">
    <location>
        <begin position="60"/>
        <end position="87"/>
    </location>
</feature>
<dbReference type="SUPFAM" id="SSF90229">
    <property type="entry name" value="CCCH zinc finger"/>
    <property type="match status" value="1"/>
</dbReference>
<feature type="region of interest" description="Disordered" evidence="19">
    <location>
        <begin position="869"/>
        <end position="898"/>
    </location>
</feature>
<proteinExistence type="inferred from homology"/>
<dbReference type="InterPro" id="IPR036855">
    <property type="entry name" value="Znf_CCCH_sf"/>
</dbReference>
<evidence type="ECO:0000256" key="15">
    <source>
        <dbReference type="ARBA" id="ARBA00049447"/>
    </source>
</evidence>
<feature type="compositionally biased region" description="Gly residues" evidence="19">
    <location>
        <begin position="220"/>
        <end position="231"/>
    </location>
</feature>
<protein>
    <recommendedName>
        <fullName evidence="2 18">tRNA-dihydrouridine(47) synthase [NAD(P)(+)]</fullName>
        <ecNumber evidence="18">1.3.1.-</ecNumber>
    </recommendedName>
    <alternativeName>
        <fullName evidence="18">tRNA-dihydrouridine synthase 3</fullName>
    </alternativeName>
</protein>
<dbReference type="SUPFAM" id="SSF51395">
    <property type="entry name" value="FMN-linked oxidoreductases"/>
    <property type="match status" value="1"/>
</dbReference>
<feature type="compositionally biased region" description="Low complexity" evidence="19">
    <location>
        <begin position="34"/>
        <end position="44"/>
    </location>
</feature>
<dbReference type="PROSITE" id="PS01136">
    <property type="entry name" value="UPF0034"/>
    <property type="match status" value="1"/>
</dbReference>
<dbReference type="InterPro" id="IPR000571">
    <property type="entry name" value="Znf_CCCH"/>
</dbReference>
<feature type="compositionally biased region" description="Basic residues" evidence="19">
    <location>
        <begin position="49"/>
        <end position="61"/>
    </location>
</feature>
<feature type="region of interest" description="Disordered" evidence="19">
    <location>
        <begin position="211"/>
        <end position="507"/>
    </location>
</feature>
<feature type="compositionally biased region" description="Low complexity" evidence="19">
    <location>
        <begin position="471"/>
        <end position="489"/>
    </location>
</feature>
<keyword evidence="10" id="KW-0521">NADP</keyword>
<feature type="compositionally biased region" description="Low complexity" evidence="19">
    <location>
        <begin position="400"/>
        <end position="413"/>
    </location>
</feature>
<evidence type="ECO:0000256" key="12">
    <source>
        <dbReference type="ARBA" id="ARBA00023027"/>
    </source>
</evidence>
<dbReference type="EC" id="1.3.1.-" evidence="18"/>
<dbReference type="InterPro" id="IPR035587">
    <property type="entry name" value="DUS-like_FMN-bd"/>
</dbReference>
<feature type="compositionally biased region" description="Basic and acidic residues" evidence="19">
    <location>
        <begin position="452"/>
        <end position="464"/>
    </location>
</feature>
<organism evidence="21 22">
    <name type="scientific">Dunaliella salina</name>
    <name type="common">Green alga</name>
    <name type="synonym">Protococcus salinus</name>
    <dbReference type="NCBI Taxonomy" id="3046"/>
    <lineage>
        <taxon>Eukaryota</taxon>
        <taxon>Viridiplantae</taxon>
        <taxon>Chlorophyta</taxon>
        <taxon>core chlorophytes</taxon>
        <taxon>Chlorophyceae</taxon>
        <taxon>CS clade</taxon>
        <taxon>Chlamydomonadales</taxon>
        <taxon>Dunaliellaceae</taxon>
        <taxon>Dunaliella</taxon>
    </lineage>
</organism>
<evidence type="ECO:0000256" key="11">
    <source>
        <dbReference type="ARBA" id="ARBA00023002"/>
    </source>
</evidence>
<evidence type="ECO:0000256" key="18">
    <source>
        <dbReference type="RuleBase" id="RU291113"/>
    </source>
</evidence>
<evidence type="ECO:0000313" key="21">
    <source>
        <dbReference type="EMBL" id="KAF5842759.1"/>
    </source>
</evidence>
<comment type="catalytic activity">
    <reaction evidence="16">
        <text>5,6-dihydrouridine(47) in tRNA + NADP(+) = uridine(47) in tRNA + NADPH + H(+)</text>
        <dbReference type="Rhea" id="RHEA:53360"/>
        <dbReference type="Rhea" id="RHEA-COMP:13539"/>
        <dbReference type="Rhea" id="RHEA-COMP:13540"/>
        <dbReference type="ChEBI" id="CHEBI:15378"/>
        <dbReference type="ChEBI" id="CHEBI:57783"/>
        <dbReference type="ChEBI" id="CHEBI:58349"/>
        <dbReference type="ChEBI" id="CHEBI:65315"/>
        <dbReference type="ChEBI" id="CHEBI:74443"/>
        <dbReference type="EC" id="1.3.1.89"/>
    </reaction>
    <physiologicalReaction direction="right-to-left" evidence="16">
        <dbReference type="Rhea" id="RHEA:53362"/>
    </physiologicalReaction>
</comment>
<keyword evidence="7 17" id="KW-0479">Metal-binding</keyword>
<feature type="compositionally biased region" description="Low complexity" evidence="19">
    <location>
        <begin position="329"/>
        <end position="341"/>
    </location>
</feature>
<evidence type="ECO:0000256" key="5">
    <source>
        <dbReference type="ARBA" id="ARBA00022664"/>
    </source>
</evidence>
<feature type="compositionally biased region" description="Low complexity" evidence="19">
    <location>
        <begin position="871"/>
        <end position="890"/>
    </location>
</feature>
<dbReference type="PROSITE" id="PS50103">
    <property type="entry name" value="ZF_C3H1"/>
    <property type="match status" value="1"/>
</dbReference>